<organism evidence="1 2">
    <name type="scientific">Eumeta variegata</name>
    <name type="common">Bagworm moth</name>
    <name type="synonym">Eumeta japonica</name>
    <dbReference type="NCBI Taxonomy" id="151549"/>
    <lineage>
        <taxon>Eukaryota</taxon>
        <taxon>Metazoa</taxon>
        <taxon>Ecdysozoa</taxon>
        <taxon>Arthropoda</taxon>
        <taxon>Hexapoda</taxon>
        <taxon>Insecta</taxon>
        <taxon>Pterygota</taxon>
        <taxon>Neoptera</taxon>
        <taxon>Endopterygota</taxon>
        <taxon>Lepidoptera</taxon>
        <taxon>Glossata</taxon>
        <taxon>Ditrysia</taxon>
        <taxon>Tineoidea</taxon>
        <taxon>Psychidae</taxon>
        <taxon>Oiketicinae</taxon>
        <taxon>Eumeta</taxon>
    </lineage>
</organism>
<dbReference type="EMBL" id="BGZK01000527">
    <property type="protein sequence ID" value="GBP48588.1"/>
    <property type="molecule type" value="Genomic_DNA"/>
</dbReference>
<reference evidence="1 2" key="1">
    <citation type="journal article" date="2019" name="Commun. Biol.">
        <title>The bagworm genome reveals a unique fibroin gene that provides high tensile strength.</title>
        <authorList>
            <person name="Kono N."/>
            <person name="Nakamura H."/>
            <person name="Ohtoshi R."/>
            <person name="Tomita M."/>
            <person name="Numata K."/>
            <person name="Arakawa K."/>
        </authorList>
    </citation>
    <scope>NUCLEOTIDE SEQUENCE [LARGE SCALE GENOMIC DNA]</scope>
</reference>
<proteinExistence type="predicted"/>
<dbReference type="AlphaFoldDB" id="A0A4C1WB20"/>
<comment type="caution">
    <text evidence="1">The sequence shown here is derived from an EMBL/GenBank/DDBJ whole genome shotgun (WGS) entry which is preliminary data.</text>
</comment>
<sequence>MVPITSFGERPRTAHLVNYHRLKSITYALIYELAVRICFISPASGYEKIRYSIPVETLVANGIKCLWERSQLPQLSGMWRLGCRRAFARTARAAERCRDGYLLTQYNSMKTDHVHFEPAAGIFECVGDCRLNRTPLPLVRMRPWAQKKVLIITATSEQSSIRPGHGWKLISEAQAQNKNGRFYCGALATAEAVRYFNLIYEAIKDKVLAPAHPAPPLPTRRLPRNNLMEFLPRSVHKYSFPG</sequence>
<accession>A0A4C1WB20</accession>
<keyword evidence="2" id="KW-1185">Reference proteome</keyword>
<evidence type="ECO:0000313" key="2">
    <source>
        <dbReference type="Proteomes" id="UP000299102"/>
    </source>
</evidence>
<protein>
    <submittedName>
        <fullName evidence="1">Uncharacterized protein</fullName>
    </submittedName>
</protein>
<dbReference type="Proteomes" id="UP000299102">
    <property type="component" value="Unassembled WGS sequence"/>
</dbReference>
<evidence type="ECO:0000313" key="1">
    <source>
        <dbReference type="EMBL" id="GBP48588.1"/>
    </source>
</evidence>
<name>A0A4C1WB20_EUMVA</name>
<gene>
    <name evidence="1" type="ORF">EVAR_27974_1</name>
</gene>